<protein>
    <recommendedName>
        <fullName evidence="1">Putative regulatory protein FmdB zinc ribbon domain-containing protein</fullName>
    </recommendedName>
</protein>
<dbReference type="RefSeq" id="YP_009140275.1">
    <property type="nucleotide sequence ID" value="NC_027119.1"/>
</dbReference>
<dbReference type="Proteomes" id="UP000032405">
    <property type="component" value="Segment"/>
</dbReference>
<organism evidence="2 3">
    <name type="scientific">Salmonella phage Det7</name>
    <dbReference type="NCBI Taxonomy" id="454798"/>
    <lineage>
        <taxon>Viruses</taxon>
        <taxon>Duplodnaviria</taxon>
        <taxon>Heunggongvirae</taxon>
        <taxon>Uroviricota</taxon>
        <taxon>Caudoviricetes</taxon>
        <taxon>Pantevenvirales</taxon>
        <taxon>Ackermannviridae</taxon>
        <taxon>Cvivirinae</taxon>
        <taxon>Kuttervirus</taxon>
        <taxon>Kuttervirus Det7</taxon>
    </lineage>
</organism>
<sequence length="81" mass="8732">MPFYDYACTGCGNSFSTRRSCAERHTPELEPCSECGGEIKMIIGAPKIVSGVRGPQSAPDGFKDVLRHIKKQSGKGNTIDV</sequence>
<dbReference type="InterPro" id="IPR013429">
    <property type="entry name" value="Regulatory_FmdB_Zinc_ribbon"/>
</dbReference>
<name>A0A0C5PV56_9CAUD</name>
<dbReference type="GeneID" id="24366643"/>
<gene>
    <name evidence="2" type="primary">98</name>
    <name evidence="2" type="ORF">DET7_98</name>
</gene>
<dbReference type="NCBIfam" id="TIGR02605">
    <property type="entry name" value="CxxC_CxxC_SSSS"/>
    <property type="match status" value="1"/>
</dbReference>
<feature type="domain" description="Putative regulatory protein FmdB zinc ribbon" evidence="1">
    <location>
        <begin position="1"/>
        <end position="44"/>
    </location>
</feature>
<accession>A0A0C5PV56</accession>
<proteinExistence type="predicted"/>
<reference evidence="2 3" key="1">
    <citation type="journal article" date="2015" name="Genome Announc.">
        <title>Genome Sequence of Salmonella enterica Phage Det7.</title>
        <authorList>
            <person name="Casjens S.R."/>
            <person name="Jacobs-Sera D."/>
            <person name="Hatfull G.F."/>
            <person name="Hendrix R.W."/>
        </authorList>
    </citation>
    <scope>NUCLEOTIDE SEQUENCE [LARGE SCALE GENOMIC DNA]</scope>
</reference>
<dbReference type="EMBL" id="KP797973">
    <property type="protein sequence ID" value="AJQ20917.1"/>
    <property type="molecule type" value="Genomic_DNA"/>
</dbReference>
<evidence type="ECO:0000259" key="1">
    <source>
        <dbReference type="SMART" id="SM00834"/>
    </source>
</evidence>
<keyword evidence="3" id="KW-1185">Reference proteome</keyword>
<evidence type="ECO:0000313" key="2">
    <source>
        <dbReference type="EMBL" id="AJQ20917.1"/>
    </source>
</evidence>
<dbReference type="SMART" id="SM00834">
    <property type="entry name" value="CxxC_CXXC_SSSS"/>
    <property type="match status" value="1"/>
</dbReference>
<evidence type="ECO:0000313" key="3">
    <source>
        <dbReference type="Proteomes" id="UP000032405"/>
    </source>
</evidence>
<dbReference type="KEGG" id="vg:24366643"/>